<reference evidence="1" key="1">
    <citation type="submission" date="2023-07" db="EMBL/GenBank/DDBJ databases">
        <title>Bioagumentation of soil contaminated with hydrocarbons using Pseudomonas poae 7b strain.</title>
        <authorList>
            <person name="Kumor A."/>
        </authorList>
    </citation>
    <scope>NUCLEOTIDE SEQUENCE</scope>
    <source>
        <strain evidence="1">7b</strain>
    </source>
</reference>
<dbReference type="EMBL" id="JAVLRO010000011">
    <property type="protein sequence ID" value="MDR9878478.1"/>
    <property type="molecule type" value="Genomic_DNA"/>
</dbReference>
<gene>
    <name evidence="1" type="ORF">RJC98_25120</name>
</gene>
<sequence>MIYSRRLYTEHEQPHNDDGEGAYTIFSTQQLFGVDCMPLEVVCIQRFAVLWEGQPDTRVIDLIEQSITLAVLSPVKLLHASKGMLVVVYDSMFAGETYKLFHLAWAKIAAGALYENWTVLLIKDTDVGSGVDGGRIFRHFARDILDDSEVGIAEFTRDMFLFKGDWSPENIFGPSPAEESDAASERQRDEPDLFDDDLDSWRQSAKARD</sequence>
<comment type="caution">
    <text evidence="1">The sequence shown here is derived from an EMBL/GenBank/DDBJ whole genome shotgun (WGS) entry which is preliminary data.</text>
</comment>
<protein>
    <submittedName>
        <fullName evidence="1">Uncharacterized protein</fullName>
    </submittedName>
</protein>
<dbReference type="Proteomes" id="UP001244872">
    <property type="component" value="Unassembled WGS sequence"/>
</dbReference>
<accession>A0ACC6LJI2</accession>
<evidence type="ECO:0000313" key="1">
    <source>
        <dbReference type="EMBL" id="MDR9878478.1"/>
    </source>
</evidence>
<evidence type="ECO:0000313" key="2">
    <source>
        <dbReference type="Proteomes" id="UP001244872"/>
    </source>
</evidence>
<organism evidence="1 2">
    <name type="scientific">Pseudomonas allii</name>
    <dbReference type="NCBI Taxonomy" id="2740531"/>
    <lineage>
        <taxon>Bacteria</taxon>
        <taxon>Pseudomonadati</taxon>
        <taxon>Pseudomonadota</taxon>
        <taxon>Gammaproteobacteria</taxon>
        <taxon>Pseudomonadales</taxon>
        <taxon>Pseudomonadaceae</taxon>
        <taxon>Pseudomonas</taxon>
    </lineage>
</organism>
<name>A0ACC6LJI2_9PSED</name>
<keyword evidence="2" id="KW-1185">Reference proteome</keyword>
<proteinExistence type="predicted"/>